<comment type="caution">
    <text evidence="1">The sequence shown here is derived from an EMBL/GenBank/DDBJ whole genome shotgun (WGS) entry which is preliminary data.</text>
</comment>
<dbReference type="OrthoDB" id="8778689at2"/>
<dbReference type="SUPFAM" id="SSF47336">
    <property type="entry name" value="ACP-like"/>
    <property type="match status" value="1"/>
</dbReference>
<keyword evidence="2" id="KW-1185">Reference proteome</keyword>
<organism evidence="1 2">
    <name type="scientific">Amycolatopsis coloradensis</name>
    <dbReference type="NCBI Taxonomy" id="76021"/>
    <lineage>
        <taxon>Bacteria</taxon>
        <taxon>Bacillati</taxon>
        <taxon>Actinomycetota</taxon>
        <taxon>Actinomycetes</taxon>
        <taxon>Pseudonocardiales</taxon>
        <taxon>Pseudonocardiaceae</taxon>
        <taxon>Amycolatopsis</taxon>
    </lineage>
</organism>
<sequence length="84" mass="9202">MTETLPTGFLEVRAWVLSRNPGLDSVGQDEDLIAARLVDSLTFVELVYVIEGASGVEIDFDTIDIEDFRTLGAIEKAFFGHATP</sequence>
<dbReference type="Proteomes" id="UP000187486">
    <property type="component" value="Unassembled WGS sequence"/>
</dbReference>
<dbReference type="AlphaFoldDB" id="A0A1R0KEA9"/>
<evidence type="ECO:0000313" key="1">
    <source>
        <dbReference type="EMBL" id="OLZ43389.1"/>
    </source>
</evidence>
<accession>A0A1R0KEA9</accession>
<name>A0A1R0KEA9_9PSEU</name>
<proteinExistence type="predicted"/>
<reference evidence="1 2" key="1">
    <citation type="submission" date="2016-01" db="EMBL/GenBank/DDBJ databases">
        <title>Amycolatopsis coloradensis genome sequencing and assembly.</title>
        <authorList>
            <person name="Mayilraj S."/>
        </authorList>
    </citation>
    <scope>NUCLEOTIDE SEQUENCE [LARGE SCALE GENOMIC DNA]</scope>
    <source>
        <strain evidence="1 2">DSM 44225</strain>
    </source>
</reference>
<dbReference type="Gene3D" id="1.10.1200.10">
    <property type="entry name" value="ACP-like"/>
    <property type="match status" value="1"/>
</dbReference>
<dbReference type="RefSeq" id="WP_076168438.1">
    <property type="nucleotide sequence ID" value="NZ_JBEZVB010000073.1"/>
</dbReference>
<protein>
    <submittedName>
        <fullName evidence="1">Holo</fullName>
    </submittedName>
</protein>
<dbReference type="STRING" id="76021.BS329_39380"/>
<dbReference type="InterPro" id="IPR036736">
    <property type="entry name" value="ACP-like_sf"/>
</dbReference>
<dbReference type="EMBL" id="MQUQ01000035">
    <property type="protein sequence ID" value="OLZ43389.1"/>
    <property type="molecule type" value="Genomic_DNA"/>
</dbReference>
<evidence type="ECO:0000313" key="2">
    <source>
        <dbReference type="Proteomes" id="UP000187486"/>
    </source>
</evidence>
<gene>
    <name evidence="1" type="ORF">BS329_39380</name>
</gene>